<comment type="caution">
    <text evidence="2">The sequence shown here is derived from an EMBL/GenBank/DDBJ whole genome shotgun (WGS) entry which is preliminary data.</text>
</comment>
<proteinExistence type="predicted"/>
<sequence>MTFDKIETIIDGSCRRSIFNMTVNGVFRERIISSYSQWSAASFKWTALGLSPAQASSASFCFTAVGGCADLSVLALQGRLQAAVFDPTHSCCPTFFLYTGRHRRLG</sequence>
<dbReference type="EMBL" id="JAEHOC010000043">
    <property type="protein sequence ID" value="KAG2427046.1"/>
    <property type="molecule type" value="Genomic_DNA"/>
</dbReference>
<evidence type="ECO:0000313" key="3">
    <source>
        <dbReference type="Proteomes" id="UP000650467"/>
    </source>
</evidence>
<dbReference type="Proteomes" id="UP000650467">
    <property type="component" value="Unassembled WGS sequence"/>
</dbReference>
<evidence type="ECO:0000313" key="2">
    <source>
        <dbReference type="EMBL" id="KAG2427046.1"/>
    </source>
</evidence>
<keyword evidence="3" id="KW-1185">Reference proteome</keyword>
<name>A0A835VVV1_CHLIN</name>
<dbReference type="OrthoDB" id="553608at2759"/>
<reference evidence="2" key="1">
    <citation type="journal article" date="2020" name="bioRxiv">
        <title>Comparative genomics of Chlamydomonas.</title>
        <authorList>
            <person name="Craig R.J."/>
            <person name="Hasan A.R."/>
            <person name="Ness R.W."/>
            <person name="Keightley P.D."/>
        </authorList>
    </citation>
    <scope>NUCLEOTIDE SEQUENCE</scope>
    <source>
        <strain evidence="2">SAG 7.73</strain>
    </source>
</reference>
<evidence type="ECO:0000259" key="1">
    <source>
        <dbReference type="Pfam" id="PF12499"/>
    </source>
</evidence>
<dbReference type="AlphaFoldDB" id="A0A835VVV1"/>
<organism evidence="2 3">
    <name type="scientific">Chlamydomonas incerta</name>
    <dbReference type="NCBI Taxonomy" id="51695"/>
    <lineage>
        <taxon>Eukaryota</taxon>
        <taxon>Viridiplantae</taxon>
        <taxon>Chlorophyta</taxon>
        <taxon>core chlorophytes</taxon>
        <taxon>Chlorophyceae</taxon>
        <taxon>CS clade</taxon>
        <taxon>Chlamydomonadales</taxon>
        <taxon>Chlamydomonadaceae</taxon>
        <taxon>Chlamydomonas</taxon>
    </lineage>
</organism>
<accession>A0A835VVV1</accession>
<dbReference type="Pfam" id="PF12499">
    <property type="entry name" value="DUF3707"/>
    <property type="match status" value="1"/>
</dbReference>
<feature type="domain" description="Pherophorin" evidence="1">
    <location>
        <begin position="1"/>
        <end position="93"/>
    </location>
</feature>
<dbReference type="InterPro" id="IPR024616">
    <property type="entry name" value="Pherophorin"/>
</dbReference>
<protein>
    <recommendedName>
        <fullName evidence="1">Pherophorin domain-containing protein</fullName>
    </recommendedName>
</protein>
<gene>
    <name evidence="2" type="ORF">HXX76_012562</name>
</gene>